<organism evidence="1 2">
    <name type="scientific">Malurus cyaneus samueli</name>
    <dbReference type="NCBI Taxonomy" id="2593467"/>
    <lineage>
        <taxon>Eukaryota</taxon>
        <taxon>Metazoa</taxon>
        <taxon>Chordata</taxon>
        <taxon>Craniata</taxon>
        <taxon>Vertebrata</taxon>
        <taxon>Euteleostomi</taxon>
        <taxon>Archelosauria</taxon>
        <taxon>Archosauria</taxon>
        <taxon>Dinosauria</taxon>
        <taxon>Saurischia</taxon>
        <taxon>Theropoda</taxon>
        <taxon>Coelurosauria</taxon>
        <taxon>Aves</taxon>
        <taxon>Neognathae</taxon>
        <taxon>Neoaves</taxon>
        <taxon>Telluraves</taxon>
        <taxon>Australaves</taxon>
        <taxon>Passeriformes</taxon>
        <taxon>Meliphagoidea</taxon>
        <taxon>Maluridae</taxon>
        <taxon>Malurus</taxon>
    </lineage>
</organism>
<sequence length="109" mass="12115">MKFNAAFRGEGKVVTWPSGSFEFSPGGKKKKQIHLFFRSWLIYLFKKLCRIFFSCAFFSLEHCEMPREASSSVTVCGRASLALAMLAGLEKQCEWFSAGTASAITAPAM</sequence>
<dbReference type="AlphaFoldDB" id="A0A8C5TB77"/>
<dbReference type="Proteomes" id="UP000694560">
    <property type="component" value="Unplaced"/>
</dbReference>
<name>A0A8C5TB77_9PASS</name>
<proteinExistence type="predicted"/>
<reference evidence="1" key="1">
    <citation type="submission" date="2025-08" db="UniProtKB">
        <authorList>
            <consortium name="Ensembl"/>
        </authorList>
    </citation>
    <scope>IDENTIFICATION</scope>
</reference>
<keyword evidence="2" id="KW-1185">Reference proteome</keyword>
<reference evidence="1" key="2">
    <citation type="submission" date="2025-09" db="UniProtKB">
        <authorList>
            <consortium name="Ensembl"/>
        </authorList>
    </citation>
    <scope>IDENTIFICATION</scope>
</reference>
<protein>
    <submittedName>
        <fullName evidence="1">Uncharacterized protein</fullName>
    </submittedName>
</protein>
<accession>A0A8C5TB77</accession>
<evidence type="ECO:0000313" key="2">
    <source>
        <dbReference type="Proteomes" id="UP000694560"/>
    </source>
</evidence>
<dbReference type="Ensembl" id="ENSMCST00000003911.1">
    <property type="protein sequence ID" value="ENSMCSP00000003829.1"/>
    <property type="gene ID" value="ENSMCSG00000002725.1"/>
</dbReference>
<evidence type="ECO:0000313" key="1">
    <source>
        <dbReference type="Ensembl" id="ENSMCSP00000003829.1"/>
    </source>
</evidence>